<reference evidence="4 7" key="2">
    <citation type="submission" date="2018-06" db="EMBL/GenBank/DDBJ databases">
        <authorList>
            <consortium name="Pathogen Informatics"/>
            <person name="Doyle S."/>
        </authorList>
    </citation>
    <scope>NUCLEOTIDE SEQUENCE [LARGE SCALE GENOMIC DNA]</scope>
    <source>
        <strain evidence="4 7">NCTC13773</strain>
    </source>
</reference>
<dbReference type="NCBIfam" id="NF010181">
    <property type="entry name" value="PRK13660.1"/>
    <property type="match status" value="1"/>
</dbReference>
<dbReference type="Pfam" id="PF06908">
    <property type="entry name" value="YpsA"/>
    <property type="match status" value="1"/>
</dbReference>
<organism evidence="3 6">
    <name type="scientific">Streptococcus gallolyticus</name>
    <dbReference type="NCBI Taxonomy" id="315405"/>
    <lineage>
        <taxon>Bacteria</taxon>
        <taxon>Bacillati</taxon>
        <taxon>Bacillota</taxon>
        <taxon>Bacilli</taxon>
        <taxon>Lactobacillales</taxon>
        <taxon>Streptococcaceae</taxon>
        <taxon>Streptococcus</taxon>
    </lineage>
</organism>
<dbReference type="Proteomes" id="UP000070198">
    <property type="component" value="Unassembled WGS sequence"/>
</dbReference>
<dbReference type="RefSeq" id="WP_061459003.1">
    <property type="nucleotide sequence ID" value="NZ_KQ968750.1"/>
</dbReference>
<evidence type="ECO:0000313" key="2">
    <source>
        <dbReference type="EMBL" id="KXT66520.1"/>
    </source>
</evidence>
<dbReference type="EMBL" id="LQXV01000257">
    <property type="protein sequence ID" value="KXU06372.1"/>
    <property type="molecule type" value="Genomic_DNA"/>
</dbReference>
<dbReference type="Proteomes" id="UP000071927">
    <property type="component" value="Unassembled WGS sequence"/>
</dbReference>
<name>A0A139QUZ3_9STRE</name>
<dbReference type="PIRSF" id="PIRSF021290">
    <property type="entry name" value="DUF1273"/>
    <property type="match status" value="1"/>
</dbReference>
<reference evidence="5 6" key="1">
    <citation type="submission" date="2016-01" db="EMBL/GenBank/DDBJ databases">
        <title>Highly variable Streptococcus oralis are common among viridans streptococci isolated from primates.</title>
        <authorList>
            <person name="Denapaite D."/>
            <person name="Rieger M."/>
            <person name="Koendgen S."/>
            <person name="Brueckner R."/>
            <person name="Ochigava I."/>
            <person name="Kappeler P."/>
            <person name="Maetz-Rensing K."/>
            <person name="Leendertz F."/>
            <person name="Hakenbeck R."/>
        </authorList>
    </citation>
    <scope>NUCLEOTIDE SEQUENCE [LARGE SCALE GENOMIC DNA]</scope>
    <source>
        <strain evidence="2 5">DD02</strain>
        <strain evidence="3 6">DD03</strain>
    </source>
</reference>
<dbReference type="PANTHER" id="PTHR38440:SF1">
    <property type="entry name" value="UPF0398 PROTEIN SPR0331"/>
    <property type="match status" value="1"/>
</dbReference>
<evidence type="ECO:0000313" key="7">
    <source>
        <dbReference type="Proteomes" id="UP000249013"/>
    </source>
</evidence>
<dbReference type="EMBL" id="LQOF01000331">
    <property type="protein sequence ID" value="KXT66520.1"/>
    <property type="molecule type" value="Genomic_DNA"/>
</dbReference>
<dbReference type="PATRIC" id="fig|315405.11.peg.1927"/>
<evidence type="ECO:0000313" key="4">
    <source>
        <dbReference type="EMBL" id="SQG78822.1"/>
    </source>
</evidence>
<evidence type="ECO:0000313" key="5">
    <source>
        <dbReference type="Proteomes" id="UP000070198"/>
    </source>
</evidence>
<comment type="similarity">
    <text evidence="1">Belongs to the UPF0398 family.</text>
</comment>
<dbReference type="HAMAP" id="MF_01575">
    <property type="entry name" value="UPF0398"/>
    <property type="match status" value="1"/>
</dbReference>
<evidence type="ECO:0000313" key="3">
    <source>
        <dbReference type="EMBL" id="KXU06372.1"/>
    </source>
</evidence>
<dbReference type="AlphaFoldDB" id="A0A139QUZ3"/>
<dbReference type="Proteomes" id="UP000249013">
    <property type="component" value="Chromosome 1"/>
</dbReference>
<evidence type="ECO:0000256" key="1">
    <source>
        <dbReference type="HAMAP-Rule" id="MF_01575"/>
    </source>
</evidence>
<dbReference type="InterPro" id="IPR010697">
    <property type="entry name" value="YspA"/>
</dbReference>
<proteinExistence type="inferred from homology"/>
<accession>A0A139QUZ3</accession>
<protein>
    <recommendedName>
        <fullName evidence="1">UPF0398 protein NCTC13773_00605</fullName>
    </recommendedName>
</protein>
<dbReference type="SUPFAM" id="SSF102405">
    <property type="entry name" value="MCP/YpsA-like"/>
    <property type="match status" value="1"/>
</dbReference>
<gene>
    <name evidence="4" type="primary">ypsA</name>
    <name evidence="4" type="ORF">NCTC13773_00605</name>
    <name evidence="2" type="ORF">SGADD02_01651</name>
    <name evidence="3" type="ORF">SGADD03_01516</name>
</gene>
<dbReference type="EMBL" id="LS483409">
    <property type="protein sequence ID" value="SQG78822.1"/>
    <property type="molecule type" value="Genomic_DNA"/>
</dbReference>
<sequence length="172" mass="20716">MAAILVTGYKSFELGIFQDKDERISVIKKAIRHDLIRYFEEGIDWLIFMGNLGFEYWALQVAKELQEEYEFSIATIFTFENHGQNWNEANQVKLGEFKQVDFVKYTYKSYENPSQFKNYNQFLVDNTEGAYLFYDTENETTLKYLLQVMQEKENYPINFLTFDRLNEFLEEW</sequence>
<dbReference type="PANTHER" id="PTHR38440">
    <property type="entry name" value="UPF0398 PROTEIN YPSA"/>
    <property type="match status" value="1"/>
</dbReference>
<dbReference type="Gene3D" id="3.40.50.450">
    <property type="match status" value="1"/>
</dbReference>
<evidence type="ECO:0000313" key="6">
    <source>
        <dbReference type="Proteomes" id="UP000071927"/>
    </source>
</evidence>